<dbReference type="SUPFAM" id="SSF47473">
    <property type="entry name" value="EF-hand"/>
    <property type="match status" value="1"/>
</dbReference>
<gene>
    <name evidence="7" type="primary">LOC111083845</name>
</gene>
<evidence type="ECO:0000256" key="4">
    <source>
        <dbReference type="SAM" id="MobiDB-lite"/>
    </source>
</evidence>
<protein>
    <submittedName>
        <fullName evidence="7">EF-hand domain-containing protein D2-like</fullName>
    </submittedName>
</protein>
<dbReference type="PANTHER" id="PTHR13025">
    <property type="entry name" value="EF-HAND DOMAIN-CONTAINING PROTEIN D"/>
    <property type="match status" value="1"/>
</dbReference>
<sequence length="114" mass="13256">MRSSVQELTTCFDKGRGLKNSYTGANKAPLNQPHHPYPEFSEFSPEQCETFEKWFHAYDRDRDGFLDLRELSVMLVKLGIPATQWNISRILIAADQDRDIKLSFRENIIYTRGS</sequence>
<dbReference type="PROSITE" id="PS00018">
    <property type="entry name" value="EF_HAND_1"/>
    <property type="match status" value="1"/>
</dbReference>
<keyword evidence="6" id="KW-1185">Reference proteome</keyword>
<dbReference type="Pfam" id="PF13405">
    <property type="entry name" value="EF-hand_6"/>
    <property type="match status" value="1"/>
</dbReference>
<dbReference type="InterPro" id="IPR002048">
    <property type="entry name" value="EF_hand_dom"/>
</dbReference>
<dbReference type="PANTHER" id="PTHR13025:SF6">
    <property type="entry name" value="EF-HAND DOMAIN-CONTAINING PROTEIN-RELATED"/>
    <property type="match status" value="1"/>
</dbReference>
<evidence type="ECO:0000256" key="2">
    <source>
        <dbReference type="ARBA" id="ARBA00022737"/>
    </source>
</evidence>
<evidence type="ECO:0000259" key="5">
    <source>
        <dbReference type="PROSITE" id="PS50222"/>
    </source>
</evidence>
<dbReference type="CDD" id="cd00051">
    <property type="entry name" value="EFh"/>
    <property type="match status" value="1"/>
</dbReference>
<reference evidence="7" key="1">
    <citation type="submission" date="2025-08" db="UniProtKB">
        <authorList>
            <consortium name="RefSeq"/>
        </authorList>
    </citation>
    <scope>IDENTIFICATION</scope>
    <source>
        <tissue evidence="7">Muscle</tissue>
    </source>
</reference>
<dbReference type="RefSeq" id="XP_022236255.1">
    <property type="nucleotide sequence ID" value="XM_022380547.1"/>
</dbReference>
<organism evidence="6 7">
    <name type="scientific">Limulus polyphemus</name>
    <name type="common">Atlantic horseshoe crab</name>
    <dbReference type="NCBI Taxonomy" id="6850"/>
    <lineage>
        <taxon>Eukaryota</taxon>
        <taxon>Metazoa</taxon>
        <taxon>Ecdysozoa</taxon>
        <taxon>Arthropoda</taxon>
        <taxon>Chelicerata</taxon>
        <taxon>Merostomata</taxon>
        <taxon>Xiphosura</taxon>
        <taxon>Limulidae</taxon>
        <taxon>Limulus</taxon>
    </lineage>
</organism>
<dbReference type="InterPro" id="IPR018247">
    <property type="entry name" value="EF_Hand_1_Ca_BS"/>
</dbReference>
<proteinExistence type="predicted"/>
<dbReference type="SMART" id="SM00054">
    <property type="entry name" value="EFh"/>
    <property type="match status" value="1"/>
</dbReference>
<keyword evidence="3" id="KW-0106">Calcium</keyword>
<feature type="domain" description="EF-hand" evidence="5">
    <location>
        <begin position="46"/>
        <end position="81"/>
    </location>
</feature>
<dbReference type="InterPro" id="IPR011992">
    <property type="entry name" value="EF-hand-dom_pair"/>
</dbReference>
<name>A0ABM1RY00_LIMPO</name>
<feature type="region of interest" description="Disordered" evidence="4">
    <location>
        <begin position="23"/>
        <end position="42"/>
    </location>
</feature>
<dbReference type="Proteomes" id="UP000694941">
    <property type="component" value="Unplaced"/>
</dbReference>
<dbReference type="InterPro" id="IPR040365">
    <property type="entry name" value="EFHD1/2"/>
</dbReference>
<evidence type="ECO:0000313" key="6">
    <source>
        <dbReference type="Proteomes" id="UP000694941"/>
    </source>
</evidence>
<evidence type="ECO:0000256" key="3">
    <source>
        <dbReference type="ARBA" id="ARBA00022837"/>
    </source>
</evidence>
<keyword evidence="2" id="KW-0677">Repeat</keyword>
<dbReference type="GeneID" id="111083845"/>
<dbReference type="PROSITE" id="PS50222">
    <property type="entry name" value="EF_HAND_2"/>
    <property type="match status" value="1"/>
</dbReference>
<accession>A0ABM1RY00</accession>
<keyword evidence="1" id="KW-0479">Metal-binding</keyword>
<dbReference type="Gene3D" id="1.10.238.10">
    <property type="entry name" value="EF-hand"/>
    <property type="match status" value="1"/>
</dbReference>
<evidence type="ECO:0000313" key="7">
    <source>
        <dbReference type="RefSeq" id="XP_022236255.1"/>
    </source>
</evidence>
<evidence type="ECO:0000256" key="1">
    <source>
        <dbReference type="ARBA" id="ARBA00022723"/>
    </source>
</evidence>